<reference evidence="3" key="1">
    <citation type="submission" date="2023-05" db="EMBL/GenBank/DDBJ databases">
        <authorList>
            <person name="Stuckert A."/>
        </authorList>
    </citation>
    <scope>NUCLEOTIDE SEQUENCE</scope>
</reference>
<dbReference type="Proteomes" id="UP001162483">
    <property type="component" value="Unassembled WGS sequence"/>
</dbReference>
<dbReference type="PANTHER" id="PTHR47743:SF1">
    <property type="entry name" value="CRACD-LIKE PROTEIN"/>
    <property type="match status" value="1"/>
</dbReference>
<evidence type="ECO:0000313" key="3">
    <source>
        <dbReference type="EMBL" id="CAI9565746.1"/>
    </source>
</evidence>
<proteinExistence type="predicted"/>
<keyword evidence="4" id="KW-1185">Reference proteome</keyword>
<dbReference type="InterPro" id="IPR026713">
    <property type="entry name" value="CRACD-like"/>
</dbReference>
<feature type="non-terminal residue" evidence="3">
    <location>
        <position position="1"/>
    </location>
</feature>
<feature type="compositionally biased region" description="Polar residues" evidence="1">
    <location>
        <begin position="139"/>
        <end position="149"/>
    </location>
</feature>
<dbReference type="InterPro" id="IPR028030">
    <property type="entry name" value="DUF4592"/>
</dbReference>
<evidence type="ECO:0000256" key="1">
    <source>
        <dbReference type="SAM" id="MobiDB-lite"/>
    </source>
</evidence>
<evidence type="ECO:0000259" key="2">
    <source>
        <dbReference type="Pfam" id="PF15262"/>
    </source>
</evidence>
<gene>
    <name evidence="3" type="ORF">SPARVUS_LOCUS6216034</name>
</gene>
<dbReference type="EMBL" id="CATNWA010013764">
    <property type="protein sequence ID" value="CAI9565746.1"/>
    <property type="molecule type" value="Genomic_DNA"/>
</dbReference>
<feature type="domain" description="DUF4592" evidence="2">
    <location>
        <begin position="70"/>
        <end position="149"/>
    </location>
</feature>
<organism evidence="3 4">
    <name type="scientific">Staurois parvus</name>
    <dbReference type="NCBI Taxonomy" id="386267"/>
    <lineage>
        <taxon>Eukaryota</taxon>
        <taxon>Metazoa</taxon>
        <taxon>Chordata</taxon>
        <taxon>Craniata</taxon>
        <taxon>Vertebrata</taxon>
        <taxon>Euteleostomi</taxon>
        <taxon>Amphibia</taxon>
        <taxon>Batrachia</taxon>
        <taxon>Anura</taxon>
        <taxon>Neobatrachia</taxon>
        <taxon>Ranoidea</taxon>
        <taxon>Ranidae</taxon>
        <taxon>Staurois</taxon>
    </lineage>
</organism>
<dbReference type="Pfam" id="PF15262">
    <property type="entry name" value="DUF4592"/>
    <property type="match status" value="1"/>
</dbReference>
<feature type="compositionally biased region" description="Basic and acidic residues" evidence="1">
    <location>
        <begin position="109"/>
        <end position="118"/>
    </location>
</feature>
<protein>
    <recommendedName>
        <fullName evidence="2">DUF4592 domain-containing protein</fullName>
    </recommendedName>
</protein>
<feature type="region of interest" description="Disordered" evidence="1">
    <location>
        <begin position="76"/>
        <end position="149"/>
    </location>
</feature>
<accession>A0ABN9D245</accession>
<feature type="non-terminal residue" evidence="3">
    <location>
        <position position="149"/>
    </location>
</feature>
<evidence type="ECO:0000313" key="4">
    <source>
        <dbReference type="Proteomes" id="UP001162483"/>
    </source>
</evidence>
<comment type="caution">
    <text evidence="3">The sequence shown here is derived from an EMBL/GenBank/DDBJ whole genome shotgun (WGS) entry which is preliminary data.</text>
</comment>
<name>A0ABN9D245_9NEOB</name>
<dbReference type="PANTHER" id="PTHR47743">
    <property type="entry name" value="KIAA1210 / KIAA1211 FAMILY MEMBER"/>
    <property type="match status" value="1"/>
</dbReference>
<sequence>DVTVPESGNTDYDSEDDLETAAGVLGSRAVSHDSIFIPEIVQETTRPVRVFSQENVSDHIKALQLKLQSNIKIGPPPFGFLSKRTEDPGTSSEDDGLPRSPPEMSLVHESIKTRFSDIHRHHSSLSLGGTGSEEDEQISSETSSRPLSP</sequence>